<gene>
    <name evidence="1" type="ORF">NC653_041368</name>
</gene>
<protein>
    <submittedName>
        <fullName evidence="1">Uncharacterized protein</fullName>
    </submittedName>
</protein>
<dbReference type="EMBL" id="JAQIZT010000019">
    <property type="protein sequence ID" value="KAJ6952193.1"/>
    <property type="molecule type" value="Genomic_DNA"/>
</dbReference>
<sequence length="33" mass="3656">MVPCALISYLDSDLRALPKFFKEGYPDVGLLLA</sequence>
<evidence type="ECO:0000313" key="1">
    <source>
        <dbReference type="EMBL" id="KAJ6952193.1"/>
    </source>
</evidence>
<keyword evidence="2" id="KW-1185">Reference proteome</keyword>
<dbReference type="Proteomes" id="UP001164929">
    <property type="component" value="Chromosome 19"/>
</dbReference>
<evidence type="ECO:0000313" key="2">
    <source>
        <dbReference type="Proteomes" id="UP001164929"/>
    </source>
</evidence>
<organism evidence="1 2">
    <name type="scientific">Populus alba x Populus x berolinensis</name>
    <dbReference type="NCBI Taxonomy" id="444605"/>
    <lineage>
        <taxon>Eukaryota</taxon>
        <taxon>Viridiplantae</taxon>
        <taxon>Streptophyta</taxon>
        <taxon>Embryophyta</taxon>
        <taxon>Tracheophyta</taxon>
        <taxon>Spermatophyta</taxon>
        <taxon>Magnoliopsida</taxon>
        <taxon>eudicotyledons</taxon>
        <taxon>Gunneridae</taxon>
        <taxon>Pentapetalae</taxon>
        <taxon>rosids</taxon>
        <taxon>fabids</taxon>
        <taxon>Malpighiales</taxon>
        <taxon>Salicaceae</taxon>
        <taxon>Saliceae</taxon>
        <taxon>Populus</taxon>
    </lineage>
</organism>
<accession>A0AAD6PPV2</accession>
<name>A0AAD6PPV2_9ROSI</name>
<dbReference type="AlphaFoldDB" id="A0AAD6PPV2"/>
<proteinExistence type="predicted"/>
<comment type="caution">
    <text evidence="1">The sequence shown here is derived from an EMBL/GenBank/DDBJ whole genome shotgun (WGS) entry which is preliminary data.</text>
</comment>
<reference evidence="1" key="1">
    <citation type="journal article" date="2023" name="Mol. Ecol. Resour.">
        <title>Chromosome-level genome assembly of a triploid poplar Populus alba 'Berolinensis'.</title>
        <authorList>
            <person name="Chen S."/>
            <person name="Yu Y."/>
            <person name="Wang X."/>
            <person name="Wang S."/>
            <person name="Zhang T."/>
            <person name="Zhou Y."/>
            <person name="He R."/>
            <person name="Meng N."/>
            <person name="Wang Y."/>
            <person name="Liu W."/>
            <person name="Liu Z."/>
            <person name="Liu J."/>
            <person name="Guo Q."/>
            <person name="Huang H."/>
            <person name="Sederoff R.R."/>
            <person name="Wang G."/>
            <person name="Qu G."/>
            <person name="Chen S."/>
        </authorList>
    </citation>
    <scope>NUCLEOTIDE SEQUENCE</scope>
    <source>
        <strain evidence="1">SC-2020</strain>
    </source>
</reference>